<evidence type="ECO:0000313" key="3">
    <source>
        <dbReference type="Proteomes" id="UP000003094"/>
    </source>
</evidence>
<dbReference type="AlphaFoldDB" id="A0A2R9SZ44"/>
<reference evidence="2 3" key="1">
    <citation type="journal article" date="2010" name="BMC Genomics">
        <title>Genome sequence of the pattern forming Paenibacillus vortex bacterium reveals potential for thriving in complex environments.</title>
        <authorList>
            <person name="Sirota-Madi A."/>
            <person name="Olender T."/>
            <person name="Helman Y."/>
            <person name="Ingham C."/>
            <person name="Brainis I."/>
            <person name="Roth D."/>
            <person name="Hagi E."/>
            <person name="Brodsky L."/>
            <person name="Leshkowitz D."/>
            <person name="Galatenko V."/>
            <person name="Nikolaev V."/>
            <person name="Mugasimangalam R.C."/>
            <person name="Bransburg-Zabary S."/>
            <person name="Gutnick D.L."/>
            <person name="Lancet D."/>
            <person name="Ben-Jacob E."/>
        </authorList>
    </citation>
    <scope>NUCLEOTIDE SEQUENCE [LARGE SCALE GENOMIC DNA]</scope>
    <source>
        <strain evidence="2 3">V453</strain>
    </source>
</reference>
<keyword evidence="1" id="KW-0812">Transmembrane</keyword>
<dbReference type="Proteomes" id="UP000003094">
    <property type="component" value="Unassembled WGS sequence"/>
</dbReference>
<keyword evidence="1" id="KW-1133">Transmembrane helix</keyword>
<dbReference type="EMBL" id="ADHJ01000013">
    <property type="protein sequence ID" value="EFU42623.1"/>
    <property type="molecule type" value="Genomic_DNA"/>
</dbReference>
<accession>A0A2R9SZ44</accession>
<protein>
    <submittedName>
        <fullName evidence="2">Uncharacterized protein</fullName>
    </submittedName>
</protein>
<keyword evidence="1" id="KW-0472">Membrane</keyword>
<dbReference type="KEGG" id="pvo:PVOR_07200"/>
<organism evidence="2 3">
    <name type="scientific">Paenibacillus vortex V453</name>
    <dbReference type="NCBI Taxonomy" id="715225"/>
    <lineage>
        <taxon>Bacteria</taxon>
        <taxon>Bacillati</taxon>
        <taxon>Bacillota</taxon>
        <taxon>Bacilli</taxon>
        <taxon>Bacillales</taxon>
        <taxon>Paenibacillaceae</taxon>
        <taxon>Paenibacillus</taxon>
    </lineage>
</organism>
<evidence type="ECO:0000256" key="1">
    <source>
        <dbReference type="SAM" id="Phobius"/>
    </source>
</evidence>
<proteinExistence type="predicted"/>
<keyword evidence="3" id="KW-1185">Reference proteome</keyword>
<name>A0A2R9SZ44_9BACL</name>
<evidence type="ECO:0000313" key="2">
    <source>
        <dbReference type="EMBL" id="EFU42623.1"/>
    </source>
</evidence>
<sequence>MYEISRCSEIVLTQYQGSAASGLFWNVHNFVIFITYIVNIFTYNKDIEKVITSRQQEPTTWTSKTQQLSKNQKLT</sequence>
<feature type="transmembrane region" description="Helical" evidence="1">
    <location>
        <begin position="23"/>
        <end position="44"/>
    </location>
</feature>
<comment type="caution">
    <text evidence="2">The sequence shown here is derived from an EMBL/GenBank/DDBJ whole genome shotgun (WGS) entry which is preliminary data.</text>
</comment>
<gene>
    <name evidence="2" type="ORF">PVOR_07200</name>
</gene>